<evidence type="ECO:0000256" key="8">
    <source>
        <dbReference type="ARBA" id="ARBA00023251"/>
    </source>
</evidence>
<dbReference type="FunFam" id="3.40.50.300:FF:000589">
    <property type="entry name" value="ABC transporter, ATP-binding subunit"/>
    <property type="match status" value="1"/>
</dbReference>
<dbReference type="GO" id="GO:0005886">
    <property type="term" value="C:plasma membrane"/>
    <property type="evidence" value="ECO:0007669"/>
    <property type="project" value="UniProtKB-SubCell"/>
</dbReference>
<evidence type="ECO:0000256" key="4">
    <source>
        <dbReference type="ARBA" id="ARBA00022741"/>
    </source>
</evidence>
<dbReference type="PROSITE" id="PS00211">
    <property type="entry name" value="ABC_TRANSPORTER_1"/>
    <property type="match status" value="1"/>
</dbReference>
<dbReference type="GO" id="GO:0043215">
    <property type="term" value="P:daunorubicin transport"/>
    <property type="evidence" value="ECO:0007669"/>
    <property type="project" value="InterPro"/>
</dbReference>
<dbReference type="GO" id="GO:0046677">
    <property type="term" value="P:response to antibiotic"/>
    <property type="evidence" value="ECO:0007669"/>
    <property type="project" value="UniProtKB-KW"/>
</dbReference>
<dbReference type="InterPro" id="IPR003593">
    <property type="entry name" value="AAA+_ATPase"/>
</dbReference>
<name>A0A1G6R481_9ACTN</name>
<sequence length="325" mass="34394">MDLAIETHGLVKTFGDNRAVDGVDLAIRAGGVYGVLGPNGAGKTTTIKMLATLLVPDGGTATVLGHDVVREAPDVRARVAMTGQFASLDEDLTGLENLVLLARLYGYGKAAAKERGMQLLEAFDLAESAKKQVKAYSGGMRRRIDIAGSIVVRPDLMFLDEPTTGLDPRSRNQVWEIVRGLVGAGTTILLTTQYLEEADQLADRIAVIDHGRVIAEGTSGELKASVGSGAVRVRVADPGDREEVARLLAETLAAEPVLEPDGTTVTLRVDDPTAVAGALQRVGDRGLRVNEYSLGQPSLDEVFLALTGRPAEESATETQDQEVPA</sequence>
<dbReference type="InterPro" id="IPR017871">
    <property type="entry name" value="ABC_transporter-like_CS"/>
</dbReference>
<dbReference type="STRING" id="1045774.SAMN05421872_105147"/>
<dbReference type="NCBIfam" id="TIGR01188">
    <property type="entry name" value="drrA"/>
    <property type="match status" value="1"/>
</dbReference>
<dbReference type="SUPFAM" id="SSF52540">
    <property type="entry name" value="P-loop containing nucleoside triphosphate hydrolases"/>
    <property type="match status" value="1"/>
</dbReference>
<reference evidence="11" key="1">
    <citation type="submission" date="2016-10" db="EMBL/GenBank/DDBJ databases">
        <authorList>
            <person name="Varghese N."/>
            <person name="Submissions S."/>
        </authorList>
    </citation>
    <scope>NUCLEOTIDE SEQUENCE [LARGE SCALE GENOMIC DNA]</scope>
    <source>
        <strain evidence="11">CGMCC 4.6858</strain>
    </source>
</reference>
<evidence type="ECO:0000313" key="10">
    <source>
        <dbReference type="EMBL" id="SDC99469.1"/>
    </source>
</evidence>
<evidence type="ECO:0000256" key="1">
    <source>
        <dbReference type="ARBA" id="ARBA00004413"/>
    </source>
</evidence>
<dbReference type="EMBL" id="FMZM01000005">
    <property type="protein sequence ID" value="SDC99469.1"/>
    <property type="molecule type" value="Genomic_DNA"/>
</dbReference>
<dbReference type="PANTHER" id="PTHR42711">
    <property type="entry name" value="ABC TRANSPORTER ATP-BINDING PROTEIN"/>
    <property type="match status" value="1"/>
</dbReference>
<dbReference type="Proteomes" id="UP000199034">
    <property type="component" value="Unassembled WGS sequence"/>
</dbReference>
<evidence type="ECO:0000256" key="3">
    <source>
        <dbReference type="ARBA" id="ARBA00022475"/>
    </source>
</evidence>
<accession>A0A1G6R481</accession>
<evidence type="ECO:0000313" key="11">
    <source>
        <dbReference type="Proteomes" id="UP000199034"/>
    </source>
</evidence>
<dbReference type="InterPro" id="IPR025302">
    <property type="entry name" value="DrrA1/2-like_C"/>
</dbReference>
<dbReference type="Pfam" id="PF13732">
    <property type="entry name" value="DrrA1-3_C"/>
    <property type="match status" value="1"/>
</dbReference>
<keyword evidence="8" id="KW-0046">Antibiotic resistance</keyword>
<dbReference type="InterPro" id="IPR005894">
    <property type="entry name" value="DrrA"/>
</dbReference>
<keyword evidence="2" id="KW-0813">Transport</keyword>
<evidence type="ECO:0000256" key="6">
    <source>
        <dbReference type="ARBA" id="ARBA00022967"/>
    </source>
</evidence>
<dbReference type="Gene3D" id="3.40.50.300">
    <property type="entry name" value="P-loop containing nucleotide triphosphate hydrolases"/>
    <property type="match status" value="1"/>
</dbReference>
<keyword evidence="3" id="KW-1003">Cell membrane</keyword>
<dbReference type="RefSeq" id="WP_090854941.1">
    <property type="nucleotide sequence ID" value="NZ_FMZM01000005.1"/>
</dbReference>
<dbReference type="InterPro" id="IPR027417">
    <property type="entry name" value="P-loop_NTPase"/>
</dbReference>
<keyword evidence="7" id="KW-0472">Membrane</keyword>
<keyword evidence="4" id="KW-0547">Nucleotide-binding</keyword>
<protein>
    <submittedName>
        <fullName evidence="10">ABC-2 type transport system ATP-binding protein</fullName>
    </submittedName>
</protein>
<dbReference type="SMART" id="SM00382">
    <property type="entry name" value="AAA"/>
    <property type="match status" value="1"/>
</dbReference>
<proteinExistence type="inferred from homology"/>
<organism evidence="10 11">
    <name type="scientific">Nocardioides lianchengensis</name>
    <dbReference type="NCBI Taxonomy" id="1045774"/>
    <lineage>
        <taxon>Bacteria</taxon>
        <taxon>Bacillati</taxon>
        <taxon>Actinomycetota</taxon>
        <taxon>Actinomycetes</taxon>
        <taxon>Propionibacteriales</taxon>
        <taxon>Nocardioidaceae</taxon>
        <taxon>Nocardioides</taxon>
    </lineage>
</organism>
<keyword evidence="6" id="KW-1278">Translocase</keyword>
<keyword evidence="5 10" id="KW-0067">ATP-binding</keyword>
<evidence type="ECO:0000256" key="7">
    <source>
        <dbReference type="ARBA" id="ARBA00023136"/>
    </source>
</evidence>
<dbReference type="PANTHER" id="PTHR42711:SF19">
    <property type="entry name" value="DOXORUBICIN RESISTANCE ATP-BINDING PROTEIN DRRA"/>
    <property type="match status" value="1"/>
</dbReference>
<keyword evidence="11" id="KW-1185">Reference proteome</keyword>
<comment type="subcellular location">
    <subcellularLocation>
        <location evidence="1">Cell membrane</location>
        <topology evidence="1">Peripheral membrane protein</topology>
        <orientation evidence="1">Cytoplasmic side</orientation>
    </subcellularLocation>
</comment>
<dbReference type="OrthoDB" id="9804819at2"/>
<dbReference type="AlphaFoldDB" id="A0A1G6R481"/>
<evidence type="ECO:0000256" key="2">
    <source>
        <dbReference type="ARBA" id="ARBA00022448"/>
    </source>
</evidence>
<dbReference type="InterPro" id="IPR050763">
    <property type="entry name" value="ABC_transporter_ATP-binding"/>
</dbReference>
<evidence type="ECO:0000256" key="5">
    <source>
        <dbReference type="ARBA" id="ARBA00022840"/>
    </source>
</evidence>
<dbReference type="GO" id="GO:1900753">
    <property type="term" value="P:doxorubicin transport"/>
    <property type="evidence" value="ECO:0007669"/>
    <property type="project" value="InterPro"/>
</dbReference>
<dbReference type="GO" id="GO:0005524">
    <property type="term" value="F:ATP binding"/>
    <property type="evidence" value="ECO:0007669"/>
    <property type="project" value="UniProtKB-KW"/>
</dbReference>
<gene>
    <name evidence="10" type="ORF">SAMN05421872_105147</name>
</gene>
<dbReference type="Pfam" id="PF00005">
    <property type="entry name" value="ABC_tran"/>
    <property type="match status" value="1"/>
</dbReference>
<dbReference type="GO" id="GO:0016887">
    <property type="term" value="F:ATP hydrolysis activity"/>
    <property type="evidence" value="ECO:0007669"/>
    <property type="project" value="InterPro"/>
</dbReference>
<dbReference type="InterPro" id="IPR003439">
    <property type="entry name" value="ABC_transporter-like_ATP-bd"/>
</dbReference>
<comment type="similarity">
    <text evidence="9">Belongs to the ABC transporter superfamily. Drug exporter-1 (DrugE1) (TC 3.A.1.105) family.</text>
</comment>
<evidence type="ECO:0000256" key="9">
    <source>
        <dbReference type="ARBA" id="ARBA00049985"/>
    </source>
</evidence>
<dbReference type="PROSITE" id="PS50893">
    <property type="entry name" value="ABC_TRANSPORTER_2"/>
    <property type="match status" value="1"/>
</dbReference>